<name>A0A1G1W1R1_9BACT</name>
<dbReference type="InterPro" id="IPR013216">
    <property type="entry name" value="Methyltransf_11"/>
</dbReference>
<dbReference type="Proteomes" id="UP000176723">
    <property type="component" value="Unassembled WGS sequence"/>
</dbReference>
<dbReference type="EMBL" id="MHCL01000010">
    <property type="protein sequence ID" value="OGY21573.1"/>
    <property type="molecule type" value="Genomic_DNA"/>
</dbReference>
<feature type="domain" description="Methyltransferase type 11" evidence="1">
    <location>
        <begin position="49"/>
        <end position="96"/>
    </location>
</feature>
<dbReference type="SUPFAM" id="SSF53335">
    <property type="entry name" value="S-adenosyl-L-methionine-dependent methyltransferases"/>
    <property type="match status" value="1"/>
</dbReference>
<accession>A0A1G1W1R1</accession>
<protein>
    <recommendedName>
        <fullName evidence="1">Methyltransferase type 11 domain-containing protein</fullName>
    </recommendedName>
</protein>
<evidence type="ECO:0000313" key="2">
    <source>
        <dbReference type="EMBL" id="OGY21573.1"/>
    </source>
</evidence>
<evidence type="ECO:0000259" key="1">
    <source>
        <dbReference type="Pfam" id="PF08241"/>
    </source>
</evidence>
<sequence length="231" mass="27178">MPMRIGNNDLVLEVGSGDMPYPRSDILCDRYLGRTSHRRPNSRLIIDRPMVIADGERFPFKTKAFDYVIASHILEHVDHPQQFLAELQRVSSKGYLAFPSPLLERFYENKPHKWYCRADGKKLTLIKKTTKSMKKWPTTSEAHIFSLVMRYFSEECQLTFEWSKKIEFTILDAEPAGFLETLDRKTHNLMHKVGKMKTPHPVFLKMKDNLFNVRLKIARSLEGLYWRTTQR</sequence>
<dbReference type="Gene3D" id="3.40.50.150">
    <property type="entry name" value="Vaccinia Virus protein VP39"/>
    <property type="match status" value="1"/>
</dbReference>
<dbReference type="InterPro" id="IPR029063">
    <property type="entry name" value="SAM-dependent_MTases_sf"/>
</dbReference>
<dbReference type="Pfam" id="PF08241">
    <property type="entry name" value="Methyltransf_11"/>
    <property type="match status" value="1"/>
</dbReference>
<dbReference type="AlphaFoldDB" id="A0A1G1W1R1"/>
<dbReference type="GO" id="GO:0008757">
    <property type="term" value="F:S-adenosylmethionine-dependent methyltransferase activity"/>
    <property type="evidence" value="ECO:0007669"/>
    <property type="project" value="InterPro"/>
</dbReference>
<organism evidence="2 3">
    <name type="scientific">Candidatus Chisholmbacteria bacterium RIFCSPLOWO2_01_FULL_49_14</name>
    <dbReference type="NCBI Taxonomy" id="1797593"/>
    <lineage>
        <taxon>Bacteria</taxon>
        <taxon>Candidatus Chisholmiibacteriota</taxon>
    </lineage>
</organism>
<evidence type="ECO:0000313" key="3">
    <source>
        <dbReference type="Proteomes" id="UP000176723"/>
    </source>
</evidence>
<gene>
    <name evidence="2" type="ORF">A3A65_05645</name>
</gene>
<reference evidence="2 3" key="1">
    <citation type="journal article" date="2016" name="Nat. Commun.">
        <title>Thousands of microbial genomes shed light on interconnected biogeochemical processes in an aquifer system.</title>
        <authorList>
            <person name="Anantharaman K."/>
            <person name="Brown C.T."/>
            <person name="Hug L.A."/>
            <person name="Sharon I."/>
            <person name="Castelle C.J."/>
            <person name="Probst A.J."/>
            <person name="Thomas B.C."/>
            <person name="Singh A."/>
            <person name="Wilkins M.J."/>
            <person name="Karaoz U."/>
            <person name="Brodie E.L."/>
            <person name="Williams K.H."/>
            <person name="Hubbard S.S."/>
            <person name="Banfield J.F."/>
        </authorList>
    </citation>
    <scope>NUCLEOTIDE SEQUENCE [LARGE SCALE GENOMIC DNA]</scope>
</reference>
<proteinExistence type="predicted"/>
<dbReference type="STRING" id="1797593.A3A65_05645"/>
<comment type="caution">
    <text evidence="2">The sequence shown here is derived from an EMBL/GenBank/DDBJ whole genome shotgun (WGS) entry which is preliminary data.</text>
</comment>